<name>A0A1G9WYG5_9PROT</name>
<comment type="similarity">
    <text evidence="1">Belongs to the N-acylglucosamine 2-epimerase family.</text>
</comment>
<dbReference type="InterPro" id="IPR008928">
    <property type="entry name" value="6-hairpin_glycosidase_sf"/>
</dbReference>
<dbReference type="RefSeq" id="WP_091771932.1">
    <property type="nucleotide sequence ID" value="NZ_FNHG01000030.1"/>
</dbReference>
<dbReference type="PANTHER" id="PTHR15108">
    <property type="entry name" value="N-ACYLGLUCOSAMINE-2-EPIMERASE"/>
    <property type="match status" value="1"/>
</dbReference>
<dbReference type="Gene3D" id="1.50.10.10">
    <property type="match status" value="1"/>
</dbReference>
<dbReference type="Proteomes" id="UP000199759">
    <property type="component" value="Unassembled WGS sequence"/>
</dbReference>
<accession>A0A1G9WYG5</accession>
<dbReference type="STRING" id="144026.SAMN04488568_13010"/>
<dbReference type="Pfam" id="PF07221">
    <property type="entry name" value="GlcNAc_2-epim"/>
    <property type="match status" value="1"/>
</dbReference>
<dbReference type="GO" id="GO:0005975">
    <property type="term" value="P:carbohydrate metabolic process"/>
    <property type="evidence" value="ECO:0007669"/>
    <property type="project" value="InterPro"/>
</dbReference>
<keyword evidence="4" id="KW-1185">Reference proteome</keyword>
<evidence type="ECO:0000313" key="3">
    <source>
        <dbReference type="EMBL" id="SDM89468.1"/>
    </source>
</evidence>
<sequence length="385" mass="41964">MDGVGRIAQWGVQTALPFWAAHGWDDVHGGFAESIALDGSVIIGEARRVRVQARQIYVFARAHHEGWFDGLGRATEAASLLRQRAWQVDGQPGWVHLLTETGAVADPVRDLYDHAFILLALAWLGRASGDVQWFDLAGETLDFLDAEMADPAGGYRESVSGPQWPRRQNPHMHLFEALLALYEASGDPQVLARAKSIKTLFDTVFHDAGVSVVREFFDADWARATGDLGAVVEPGHLCEWSWLLHEFHRLSGEALDPAAIALFETAMRLGVNGRTGLLCAAVNARGEVLDGSSRTWMQTEWLRTAALMRRLGHPGADAYLQRAGDGILNYHLKNAVAGGWIDRFDAVGQARSDRIPASTLYHAFGGIAECLRPAADSPQAAGTAV</sequence>
<gene>
    <name evidence="3" type="ORF">SAMN04488568_13010</name>
</gene>
<reference evidence="3 4" key="1">
    <citation type="submission" date="2016-10" db="EMBL/GenBank/DDBJ databases">
        <authorList>
            <person name="de Groot N.N."/>
        </authorList>
    </citation>
    <scope>NUCLEOTIDE SEQUENCE [LARGE SCALE GENOMIC DNA]</scope>
    <source>
        <strain evidence="3 4">DSM 16077</strain>
    </source>
</reference>
<evidence type="ECO:0000256" key="2">
    <source>
        <dbReference type="ARBA" id="ARBA00023235"/>
    </source>
</evidence>
<evidence type="ECO:0000256" key="1">
    <source>
        <dbReference type="ARBA" id="ARBA00008558"/>
    </source>
</evidence>
<dbReference type="SUPFAM" id="SSF48208">
    <property type="entry name" value="Six-hairpin glycosidases"/>
    <property type="match status" value="1"/>
</dbReference>
<dbReference type="AlphaFoldDB" id="A0A1G9WYG5"/>
<evidence type="ECO:0000313" key="4">
    <source>
        <dbReference type="Proteomes" id="UP000199759"/>
    </source>
</evidence>
<dbReference type="InterPro" id="IPR010819">
    <property type="entry name" value="AGE/CE"/>
</dbReference>
<keyword evidence="2 3" id="KW-0413">Isomerase</keyword>
<proteinExistence type="inferred from homology"/>
<dbReference type="GO" id="GO:0016853">
    <property type="term" value="F:isomerase activity"/>
    <property type="evidence" value="ECO:0007669"/>
    <property type="project" value="UniProtKB-KW"/>
</dbReference>
<protein>
    <submittedName>
        <fullName evidence="3">Mannose-6-phosphate isomerase, type 3</fullName>
    </submittedName>
</protein>
<dbReference type="OrthoDB" id="9806359at2"/>
<organism evidence="3 4">
    <name type="scientific">Maricaulis salignorans</name>
    <dbReference type="NCBI Taxonomy" id="144026"/>
    <lineage>
        <taxon>Bacteria</taxon>
        <taxon>Pseudomonadati</taxon>
        <taxon>Pseudomonadota</taxon>
        <taxon>Alphaproteobacteria</taxon>
        <taxon>Maricaulales</taxon>
        <taxon>Maricaulaceae</taxon>
        <taxon>Maricaulis</taxon>
    </lineage>
</organism>
<dbReference type="EMBL" id="FNHG01000030">
    <property type="protein sequence ID" value="SDM89468.1"/>
    <property type="molecule type" value="Genomic_DNA"/>
</dbReference>
<dbReference type="InterPro" id="IPR012341">
    <property type="entry name" value="6hp_glycosidase-like_sf"/>
</dbReference>